<dbReference type="AlphaFoldDB" id="A0A6A4HT44"/>
<protein>
    <submittedName>
        <fullName evidence="2">Uncharacterized protein</fullName>
    </submittedName>
</protein>
<dbReference type="EMBL" id="ML769452">
    <property type="protein sequence ID" value="KAE9400900.1"/>
    <property type="molecule type" value="Genomic_DNA"/>
</dbReference>
<accession>A0A6A4HT44</accession>
<name>A0A6A4HT44_9AGAR</name>
<reference evidence="2" key="1">
    <citation type="journal article" date="2019" name="Environ. Microbiol.">
        <title>Fungal ecological strategies reflected in gene transcription - a case study of two litter decomposers.</title>
        <authorList>
            <person name="Barbi F."/>
            <person name="Kohler A."/>
            <person name="Barry K."/>
            <person name="Baskaran P."/>
            <person name="Daum C."/>
            <person name="Fauchery L."/>
            <person name="Ihrmark K."/>
            <person name="Kuo A."/>
            <person name="LaButti K."/>
            <person name="Lipzen A."/>
            <person name="Morin E."/>
            <person name="Grigoriev I.V."/>
            <person name="Henrissat B."/>
            <person name="Lindahl B."/>
            <person name="Martin F."/>
        </authorList>
    </citation>
    <scope>NUCLEOTIDE SEQUENCE</scope>
    <source>
        <strain evidence="2">JB14</strain>
    </source>
</reference>
<keyword evidence="3" id="KW-1185">Reference proteome</keyword>
<organism evidence="2 3">
    <name type="scientific">Gymnopus androsaceus JB14</name>
    <dbReference type="NCBI Taxonomy" id="1447944"/>
    <lineage>
        <taxon>Eukaryota</taxon>
        <taxon>Fungi</taxon>
        <taxon>Dikarya</taxon>
        <taxon>Basidiomycota</taxon>
        <taxon>Agaricomycotina</taxon>
        <taxon>Agaricomycetes</taxon>
        <taxon>Agaricomycetidae</taxon>
        <taxon>Agaricales</taxon>
        <taxon>Marasmiineae</taxon>
        <taxon>Omphalotaceae</taxon>
        <taxon>Gymnopus</taxon>
    </lineage>
</organism>
<evidence type="ECO:0000313" key="3">
    <source>
        <dbReference type="Proteomes" id="UP000799118"/>
    </source>
</evidence>
<dbReference type="Proteomes" id="UP000799118">
    <property type="component" value="Unassembled WGS sequence"/>
</dbReference>
<evidence type="ECO:0000313" key="1">
    <source>
        <dbReference type="EMBL" id="KAE9387031.1"/>
    </source>
</evidence>
<gene>
    <name evidence="1" type="ORF">BT96DRAFT_497287</name>
    <name evidence="2" type="ORF">BT96DRAFT_632792</name>
</gene>
<sequence length="89" mass="9803">MCRLVSISSLEFCGSELDASQTLENNSLAGAPYLSPRSHSNWTRFLNIPNKLALVQLNLSYSYSKNDIQHQHVRSELLSVAQAVILGVG</sequence>
<evidence type="ECO:0000313" key="2">
    <source>
        <dbReference type="EMBL" id="KAE9400900.1"/>
    </source>
</evidence>
<proteinExistence type="predicted"/>
<dbReference type="EMBL" id="ML769828">
    <property type="protein sequence ID" value="KAE9387031.1"/>
    <property type="molecule type" value="Genomic_DNA"/>
</dbReference>